<name>A0AA40TS04_9PSED</name>
<evidence type="ECO:0000313" key="1">
    <source>
        <dbReference type="EMBL" id="KPY91065.1"/>
    </source>
</evidence>
<dbReference type="RefSeq" id="WP_054998429.1">
    <property type="nucleotide sequence ID" value="NZ_LJRO01000492.1"/>
</dbReference>
<dbReference type="EMBL" id="LJRO01000492">
    <property type="protein sequence ID" value="KPY91065.1"/>
    <property type="molecule type" value="Genomic_DNA"/>
</dbReference>
<reference evidence="1 2" key="1">
    <citation type="submission" date="2015-09" db="EMBL/GenBank/DDBJ databases">
        <title>Genome announcement of multiple Pseudomonas syringae strains.</title>
        <authorList>
            <person name="Thakur S."/>
            <person name="Wang P.W."/>
            <person name="Gong Y."/>
            <person name="Weir B.S."/>
            <person name="Guttman D.S."/>
        </authorList>
    </citation>
    <scope>NUCLEOTIDE SEQUENCE [LARGE SCALE GENOMIC DNA]</scope>
    <source>
        <strain evidence="1 2">ICMP9151</strain>
    </source>
</reference>
<dbReference type="Proteomes" id="UP000050523">
    <property type="component" value="Unassembled WGS sequence"/>
</dbReference>
<dbReference type="AlphaFoldDB" id="A0AA40TS04"/>
<accession>A0AA40TS04</accession>
<gene>
    <name evidence="1" type="ORF">ALO43_02909</name>
</gene>
<evidence type="ECO:0000313" key="2">
    <source>
        <dbReference type="Proteomes" id="UP000050523"/>
    </source>
</evidence>
<organism evidence="1 2">
    <name type="scientific">Pseudomonas tremae</name>
    <dbReference type="NCBI Taxonomy" id="200454"/>
    <lineage>
        <taxon>Bacteria</taxon>
        <taxon>Pseudomonadati</taxon>
        <taxon>Pseudomonadota</taxon>
        <taxon>Gammaproteobacteria</taxon>
        <taxon>Pseudomonadales</taxon>
        <taxon>Pseudomonadaceae</taxon>
        <taxon>Pseudomonas</taxon>
    </lineage>
</organism>
<comment type="caution">
    <text evidence="1">The sequence shown here is derived from an EMBL/GenBank/DDBJ whole genome shotgun (WGS) entry which is preliminary data.</text>
</comment>
<protein>
    <submittedName>
        <fullName evidence="1">Uncharacterized protein</fullName>
    </submittedName>
</protein>
<proteinExistence type="predicted"/>
<sequence length="234" mass="26111">MAKDITQKVKTLIISAKAKGHFVVEATAARLLDDPTSLDYQINLIGALHEVQALRNVLKPYWQMLRVDEEGWALQCLSRLLAYDHDGWALAALLGLSHDVAVSSAKKLGLQVITMRRSDQWDQSPLHIASMTLPVKPGCEKMLTPLLELGWNSKTDELVDCVRARAVLLAEQSTHEGSLIGKGKISYFCRASLPYGMWRSLSGLFEINREEILPNHQYVVSCDDVGVIQMPMQD</sequence>